<gene>
    <name evidence="3" type="ORF">SNEC2469_LOCUS23126</name>
</gene>
<feature type="compositionally biased region" description="Basic residues" evidence="2">
    <location>
        <begin position="545"/>
        <end position="555"/>
    </location>
</feature>
<comment type="caution">
    <text evidence="3">The sequence shown here is derived from an EMBL/GenBank/DDBJ whole genome shotgun (WGS) entry which is preliminary data.</text>
</comment>
<evidence type="ECO:0000313" key="3">
    <source>
        <dbReference type="EMBL" id="CAE7787851.1"/>
    </source>
</evidence>
<feature type="compositionally biased region" description="Basic and acidic residues" evidence="2">
    <location>
        <begin position="556"/>
        <end position="570"/>
    </location>
</feature>
<feature type="compositionally biased region" description="Basic residues" evidence="2">
    <location>
        <begin position="432"/>
        <end position="447"/>
    </location>
</feature>
<evidence type="ECO:0000256" key="2">
    <source>
        <dbReference type="SAM" id="MobiDB-lite"/>
    </source>
</evidence>
<feature type="compositionally biased region" description="Acidic residues" evidence="2">
    <location>
        <begin position="399"/>
        <end position="424"/>
    </location>
</feature>
<dbReference type="AlphaFoldDB" id="A0A812YMA1"/>
<feature type="region of interest" description="Disordered" evidence="2">
    <location>
        <begin position="241"/>
        <end position="578"/>
    </location>
</feature>
<feature type="compositionally biased region" description="Low complexity" evidence="2">
    <location>
        <begin position="492"/>
        <end position="531"/>
    </location>
</feature>
<dbReference type="EMBL" id="CAJNJA010042849">
    <property type="protein sequence ID" value="CAE7787851.1"/>
    <property type="molecule type" value="Genomic_DNA"/>
</dbReference>
<feature type="compositionally biased region" description="Polar residues" evidence="2">
    <location>
        <begin position="376"/>
        <end position="385"/>
    </location>
</feature>
<feature type="compositionally biased region" description="Basic and acidic residues" evidence="2">
    <location>
        <begin position="284"/>
        <end position="312"/>
    </location>
</feature>
<keyword evidence="4" id="KW-1185">Reference proteome</keyword>
<feature type="region of interest" description="Disordered" evidence="2">
    <location>
        <begin position="139"/>
        <end position="170"/>
    </location>
</feature>
<sequence length="578" mass="61712">MSDCRAKGLHYTVKHIRESRTAGVECLICGLCGDLDKLKRLPCLAEPADKEPEPAVLTHAEQAAQDAAAVASAESELRRLQEVEDRKAALDLMELQKQEAELEQMVLLHQLETEEIVLQGLLNEQKALALAEAAVAKKLEFSSESSPEPKPTEPKHPRRTQAHSKLEPETVSVGKMPEPLVSIVPSLDLPYGTDDMDTCPMWLGYGEDMITGAEAAKLVESSEVGESSENLGVSSEINKVGKSGEKLGVSNEINKVGESSAKLGVSSEINKGVGESSEKLVSSKIDEGVSRDSQRVTVDIDNKSGEGHDSKPASKKKKNSVPIVNDKKAAKASDKQAVVSDGKRRHPDESLSKKPASSEQVVPDFPVDEAAAISPAEQTKLSGAQPNRRGKEKKKILEEEVPDEDDDREDDDQDDDDHHDDDADSSGGTKTRAARGRGGRGRGRGSRGGRVCSVAGGRGRGRGRGRGKNVDKEVASPRSASAKRCREDETATPKAAPKAGPKAGPKAAPKAAPKATPKATPKAAPKAAPKAKSQRTPEEQERRARLSRKSVAYHKAKVEATKAGKSKEDAVALAKKVS</sequence>
<feature type="compositionally biased region" description="Basic and acidic residues" evidence="2">
    <location>
        <begin position="535"/>
        <end position="544"/>
    </location>
</feature>
<name>A0A812YMA1_9DINO</name>
<dbReference type="Proteomes" id="UP000601435">
    <property type="component" value="Unassembled WGS sequence"/>
</dbReference>
<accession>A0A812YMA1</accession>
<evidence type="ECO:0000313" key="4">
    <source>
        <dbReference type="Proteomes" id="UP000601435"/>
    </source>
</evidence>
<proteinExistence type="predicted"/>
<feature type="compositionally biased region" description="Basic and acidic residues" evidence="2">
    <location>
        <begin position="325"/>
        <end position="334"/>
    </location>
</feature>
<protein>
    <submittedName>
        <fullName evidence="3">Uncharacterized protein</fullName>
    </submittedName>
</protein>
<feature type="coiled-coil region" evidence="1">
    <location>
        <begin position="83"/>
        <end position="112"/>
    </location>
</feature>
<reference evidence="3" key="1">
    <citation type="submission" date="2021-02" db="EMBL/GenBank/DDBJ databases">
        <authorList>
            <person name="Dougan E. K."/>
            <person name="Rhodes N."/>
            <person name="Thang M."/>
            <person name="Chan C."/>
        </authorList>
    </citation>
    <scope>NUCLEOTIDE SEQUENCE</scope>
</reference>
<dbReference type="OrthoDB" id="447094at2759"/>
<organism evidence="3 4">
    <name type="scientific">Symbiodinium necroappetens</name>
    <dbReference type="NCBI Taxonomy" id="1628268"/>
    <lineage>
        <taxon>Eukaryota</taxon>
        <taxon>Sar</taxon>
        <taxon>Alveolata</taxon>
        <taxon>Dinophyceae</taxon>
        <taxon>Suessiales</taxon>
        <taxon>Symbiodiniaceae</taxon>
        <taxon>Symbiodinium</taxon>
    </lineage>
</organism>
<evidence type="ECO:0000256" key="1">
    <source>
        <dbReference type="SAM" id="Coils"/>
    </source>
</evidence>
<keyword evidence="1" id="KW-0175">Coiled coil</keyword>